<proteinExistence type="predicted"/>
<dbReference type="GO" id="GO:0004386">
    <property type="term" value="F:helicase activity"/>
    <property type="evidence" value="ECO:0007669"/>
    <property type="project" value="UniProtKB-KW"/>
</dbReference>
<organism evidence="2">
    <name type="scientific">Arundo donax</name>
    <name type="common">Giant reed</name>
    <name type="synonym">Donax arundinaceus</name>
    <dbReference type="NCBI Taxonomy" id="35708"/>
    <lineage>
        <taxon>Eukaryota</taxon>
        <taxon>Viridiplantae</taxon>
        <taxon>Streptophyta</taxon>
        <taxon>Embryophyta</taxon>
        <taxon>Tracheophyta</taxon>
        <taxon>Spermatophyta</taxon>
        <taxon>Magnoliopsida</taxon>
        <taxon>Liliopsida</taxon>
        <taxon>Poales</taxon>
        <taxon>Poaceae</taxon>
        <taxon>PACMAD clade</taxon>
        <taxon>Arundinoideae</taxon>
        <taxon>Arundineae</taxon>
        <taxon>Arundo</taxon>
    </lineage>
</organism>
<protein>
    <submittedName>
        <fullName evidence="2">Helicase, putative</fullName>
    </submittedName>
</protein>
<dbReference type="AlphaFoldDB" id="A0A0A9DW47"/>
<reference evidence="2" key="2">
    <citation type="journal article" date="2015" name="Data Brief">
        <title>Shoot transcriptome of the giant reed, Arundo donax.</title>
        <authorList>
            <person name="Barrero R.A."/>
            <person name="Guerrero F.D."/>
            <person name="Moolhuijzen P."/>
            <person name="Goolsby J.A."/>
            <person name="Tidwell J."/>
            <person name="Bellgard S.E."/>
            <person name="Bellgard M.I."/>
        </authorList>
    </citation>
    <scope>NUCLEOTIDE SEQUENCE</scope>
    <source>
        <tissue evidence="2">Shoot tissue taken approximately 20 cm above the soil surface</tissue>
    </source>
</reference>
<keyword evidence="2" id="KW-0378">Hydrolase</keyword>
<keyword evidence="2" id="KW-0067">ATP-binding</keyword>
<keyword evidence="2" id="KW-0547">Nucleotide-binding</keyword>
<accession>A0A0A9DW47</accession>
<evidence type="ECO:0000313" key="2">
    <source>
        <dbReference type="EMBL" id="JAD92784.1"/>
    </source>
</evidence>
<sequence length="45" mass="4907">MLILMLLRPDTKGNGTGTTCISPFSPGRGGHGFERDPFSLELEEQ</sequence>
<evidence type="ECO:0000256" key="1">
    <source>
        <dbReference type="SAM" id="MobiDB-lite"/>
    </source>
</evidence>
<keyword evidence="2" id="KW-0347">Helicase</keyword>
<reference evidence="2" key="1">
    <citation type="submission" date="2014-09" db="EMBL/GenBank/DDBJ databases">
        <authorList>
            <person name="Magalhaes I.L.F."/>
            <person name="Oliveira U."/>
            <person name="Santos F.R."/>
            <person name="Vidigal T.H.D.A."/>
            <person name="Brescovit A.D."/>
            <person name="Santos A.J."/>
        </authorList>
    </citation>
    <scope>NUCLEOTIDE SEQUENCE</scope>
    <source>
        <tissue evidence="2">Shoot tissue taken approximately 20 cm above the soil surface</tissue>
    </source>
</reference>
<feature type="region of interest" description="Disordered" evidence="1">
    <location>
        <begin position="8"/>
        <end position="45"/>
    </location>
</feature>
<dbReference type="EMBL" id="GBRH01205111">
    <property type="protein sequence ID" value="JAD92784.1"/>
    <property type="molecule type" value="Transcribed_RNA"/>
</dbReference>
<name>A0A0A9DW47_ARUDO</name>